<dbReference type="AlphaFoldDB" id="A0A0S3RDN4"/>
<gene>
    <name evidence="1" type="primary">Vigan.02G153600</name>
    <name evidence="1" type="ORF">VIGAN_02153600</name>
</gene>
<accession>A0A0S3RDN4</accession>
<evidence type="ECO:0000313" key="2">
    <source>
        <dbReference type="Proteomes" id="UP000291084"/>
    </source>
</evidence>
<name>A0A0S3RDN4_PHAAN</name>
<protein>
    <submittedName>
        <fullName evidence="1">Uncharacterized protein</fullName>
    </submittedName>
</protein>
<proteinExistence type="predicted"/>
<organism evidence="1 2">
    <name type="scientific">Vigna angularis var. angularis</name>
    <dbReference type="NCBI Taxonomy" id="157739"/>
    <lineage>
        <taxon>Eukaryota</taxon>
        <taxon>Viridiplantae</taxon>
        <taxon>Streptophyta</taxon>
        <taxon>Embryophyta</taxon>
        <taxon>Tracheophyta</taxon>
        <taxon>Spermatophyta</taxon>
        <taxon>Magnoliopsida</taxon>
        <taxon>eudicotyledons</taxon>
        <taxon>Gunneridae</taxon>
        <taxon>Pentapetalae</taxon>
        <taxon>rosids</taxon>
        <taxon>fabids</taxon>
        <taxon>Fabales</taxon>
        <taxon>Fabaceae</taxon>
        <taxon>Papilionoideae</taxon>
        <taxon>50 kb inversion clade</taxon>
        <taxon>NPAAA clade</taxon>
        <taxon>indigoferoid/millettioid clade</taxon>
        <taxon>Phaseoleae</taxon>
        <taxon>Vigna</taxon>
    </lineage>
</organism>
<dbReference type="Proteomes" id="UP000291084">
    <property type="component" value="Chromosome 2"/>
</dbReference>
<sequence length="69" mass="7948">MHKVNVRVVGEKMVESRDKMDFFYFIMELQGETVAEEAPKLYIEVLQQATSLTYICSSIFGRGKNSLKL</sequence>
<keyword evidence="2" id="KW-1185">Reference proteome</keyword>
<dbReference type="EMBL" id="AP015035">
    <property type="protein sequence ID" value="BAT78804.1"/>
    <property type="molecule type" value="Genomic_DNA"/>
</dbReference>
<reference evidence="1 2" key="1">
    <citation type="journal article" date="2015" name="Sci. Rep.">
        <title>The power of single molecule real-time sequencing technology in the de novo assembly of a eukaryotic genome.</title>
        <authorList>
            <person name="Sakai H."/>
            <person name="Naito K."/>
            <person name="Ogiso-Tanaka E."/>
            <person name="Takahashi Y."/>
            <person name="Iseki K."/>
            <person name="Muto C."/>
            <person name="Satou K."/>
            <person name="Teruya K."/>
            <person name="Shiroma A."/>
            <person name="Shimoji M."/>
            <person name="Hirano T."/>
            <person name="Itoh T."/>
            <person name="Kaga A."/>
            <person name="Tomooka N."/>
        </authorList>
    </citation>
    <scope>NUCLEOTIDE SEQUENCE [LARGE SCALE GENOMIC DNA]</scope>
    <source>
        <strain evidence="2">cv. Shumari</strain>
    </source>
</reference>
<evidence type="ECO:0000313" key="1">
    <source>
        <dbReference type="EMBL" id="BAT78804.1"/>
    </source>
</evidence>